<dbReference type="EC" id="1.-.-.-" evidence="7"/>
<dbReference type="Pfam" id="PF00881">
    <property type="entry name" value="Nitroreductase"/>
    <property type="match status" value="1"/>
</dbReference>
<feature type="binding site" description="in other chain" evidence="8">
    <location>
        <begin position="137"/>
        <end position="139"/>
    </location>
    <ligand>
        <name>FMN</name>
        <dbReference type="ChEBI" id="CHEBI:58210"/>
        <note>ligand shared between dimeric partners</note>
    </ligand>
</feature>
<evidence type="ECO:0000256" key="7">
    <source>
        <dbReference type="PIRNR" id="PIRNR000232"/>
    </source>
</evidence>
<dbReference type="InterPro" id="IPR052530">
    <property type="entry name" value="NAD(P)H_nitroreductase"/>
</dbReference>
<dbReference type="KEGG" id="hpse:HPF_02400"/>
<evidence type="ECO:0000256" key="5">
    <source>
        <dbReference type="ARBA" id="ARBA00023002"/>
    </source>
</evidence>
<dbReference type="PANTHER" id="PTHR43821">
    <property type="entry name" value="NAD(P)H NITROREDUCTASE YDJA-RELATED"/>
    <property type="match status" value="1"/>
</dbReference>
<gene>
    <name evidence="10" type="primary">ydjA1</name>
    <name evidence="10" type="ORF">HPF_02400</name>
</gene>
<evidence type="ECO:0000256" key="1">
    <source>
        <dbReference type="ARBA" id="ARBA00007118"/>
    </source>
</evidence>
<proteinExistence type="inferred from homology"/>
<dbReference type="GO" id="GO:0016491">
    <property type="term" value="F:oxidoreductase activity"/>
    <property type="evidence" value="ECO:0007669"/>
    <property type="project" value="UniProtKB-UniRule"/>
</dbReference>
<evidence type="ECO:0000313" key="10">
    <source>
        <dbReference type="EMBL" id="QBM26514.1"/>
    </source>
</evidence>
<accession>A0A4P6WZ46</accession>
<evidence type="ECO:0000256" key="4">
    <source>
        <dbReference type="ARBA" id="ARBA00022857"/>
    </source>
</evidence>
<evidence type="ECO:0000313" key="11">
    <source>
        <dbReference type="Proteomes" id="UP000293912"/>
    </source>
</evidence>
<evidence type="ECO:0000256" key="8">
    <source>
        <dbReference type="PIRSR" id="PIRSR000232-1"/>
    </source>
</evidence>
<dbReference type="EMBL" id="CP037867">
    <property type="protein sequence ID" value="QBM26514.1"/>
    <property type="molecule type" value="Genomic_DNA"/>
</dbReference>
<dbReference type="Gene3D" id="3.40.109.10">
    <property type="entry name" value="NADH Oxidase"/>
    <property type="match status" value="1"/>
</dbReference>
<dbReference type="AlphaFoldDB" id="A0A4P6WZ46"/>
<protein>
    <recommendedName>
        <fullName evidence="7">Putative NAD(P)H nitroreductase</fullName>
        <ecNumber evidence="7">1.-.-.-</ecNumber>
    </recommendedName>
</protein>
<dbReference type="PANTHER" id="PTHR43821:SF1">
    <property type="entry name" value="NAD(P)H NITROREDUCTASE YDJA-RELATED"/>
    <property type="match status" value="1"/>
</dbReference>
<sequence length="193" mass="20761">MIPLLELMQTRRTTLPKRLVEPGPSEDQLRQCLAAAATAPDHNQLLPWRFVRIPTAQRGRLGDALAQALIERDPDATAEQQAQAREKAERAPELLLLVVDDDRGDPEVDVLERTLSAGCAVQNLLLMATELGYGSALTSGKGLKSRAVRELFGLGPGEHAICFVSLGTPTRAPQGRARPEVEAFTGVLAAPGL</sequence>
<feature type="binding site" evidence="8">
    <location>
        <position position="42"/>
    </location>
    <ligand>
        <name>FMN</name>
        <dbReference type="ChEBI" id="CHEBI:58210"/>
        <note>ligand shared between dimeric partners</note>
    </ligand>
</feature>
<feature type="binding site" description="in other chain" evidence="8">
    <location>
        <begin position="11"/>
        <end position="13"/>
    </location>
    <ligand>
        <name>FMN</name>
        <dbReference type="ChEBI" id="CHEBI:58210"/>
        <note>ligand shared between dimeric partners</note>
    </ligand>
</feature>
<keyword evidence="4 7" id="KW-0521">NADP</keyword>
<comment type="similarity">
    <text evidence="1 7">Belongs to the nitroreductase family.</text>
</comment>
<name>A0A4P6WZ46_HYDPS</name>
<evidence type="ECO:0000259" key="9">
    <source>
        <dbReference type="Pfam" id="PF00881"/>
    </source>
</evidence>
<keyword evidence="6 7" id="KW-0520">NAD</keyword>
<keyword evidence="2 7" id="KW-0285">Flavoprotein</keyword>
<comment type="cofactor">
    <cofactor evidence="8">
        <name>FMN</name>
        <dbReference type="ChEBI" id="CHEBI:58210"/>
    </cofactor>
    <text evidence="8">Binds 1 FMN per subunit.</text>
</comment>
<dbReference type="PIRSF" id="PIRSF000232">
    <property type="entry name" value="YdjA"/>
    <property type="match status" value="1"/>
</dbReference>
<dbReference type="Proteomes" id="UP000293912">
    <property type="component" value="Chromosome"/>
</dbReference>
<evidence type="ECO:0000256" key="3">
    <source>
        <dbReference type="ARBA" id="ARBA00022643"/>
    </source>
</evidence>
<keyword evidence="3 7" id="KW-0288">FMN</keyword>
<dbReference type="CDD" id="cd02135">
    <property type="entry name" value="YdjA-like"/>
    <property type="match status" value="1"/>
</dbReference>
<keyword evidence="5 7" id="KW-0560">Oxidoreductase</keyword>
<evidence type="ECO:0000256" key="2">
    <source>
        <dbReference type="ARBA" id="ARBA00022630"/>
    </source>
</evidence>
<keyword evidence="11" id="KW-1185">Reference proteome</keyword>
<evidence type="ECO:0000256" key="6">
    <source>
        <dbReference type="ARBA" id="ARBA00023027"/>
    </source>
</evidence>
<feature type="domain" description="Nitroreductase" evidence="9">
    <location>
        <begin position="21"/>
        <end position="167"/>
    </location>
</feature>
<reference evidence="10 11" key="1">
    <citation type="submission" date="2019-03" db="EMBL/GenBank/DDBJ databases">
        <authorList>
            <person name="Sebastian G."/>
            <person name="Baumann P."/>
            <person name="Ruckert C."/>
            <person name="Kalinowski J."/>
            <person name="Nebel B."/>
            <person name="Takors R."/>
            <person name="Blombach B."/>
        </authorList>
    </citation>
    <scope>NUCLEOTIDE SEQUENCE [LARGE SCALE GENOMIC DNA]</scope>
    <source>
        <strain evidence="10 11">DSM 1084</strain>
    </source>
</reference>
<organism evidence="10 11">
    <name type="scientific">Hydrogenophaga pseudoflava</name>
    <name type="common">Pseudomonas carboxydoflava</name>
    <dbReference type="NCBI Taxonomy" id="47421"/>
    <lineage>
        <taxon>Bacteria</taxon>
        <taxon>Pseudomonadati</taxon>
        <taxon>Pseudomonadota</taxon>
        <taxon>Betaproteobacteria</taxon>
        <taxon>Burkholderiales</taxon>
        <taxon>Comamonadaceae</taxon>
        <taxon>Hydrogenophaga</taxon>
    </lineage>
</organism>
<dbReference type="InterPro" id="IPR026021">
    <property type="entry name" value="YdjA-like"/>
</dbReference>
<dbReference type="InterPro" id="IPR000415">
    <property type="entry name" value="Nitroreductase-like"/>
</dbReference>
<dbReference type="SUPFAM" id="SSF55469">
    <property type="entry name" value="FMN-dependent nitroreductase-like"/>
    <property type="match status" value="1"/>
</dbReference>
<dbReference type="RefSeq" id="WP_133155649.1">
    <property type="nucleotide sequence ID" value="NZ_CP037867.1"/>
</dbReference>
<dbReference type="InterPro" id="IPR029479">
    <property type="entry name" value="Nitroreductase"/>
</dbReference>